<name>A0A094YHB5_9BACT</name>
<dbReference type="EMBL" id="JPGK01000015">
    <property type="protein sequence ID" value="KGA92561.1"/>
    <property type="molecule type" value="Genomic_DNA"/>
</dbReference>
<protein>
    <submittedName>
        <fullName evidence="2">Uncharacterized protein</fullName>
    </submittedName>
</protein>
<feature type="region of interest" description="Disordered" evidence="1">
    <location>
        <begin position="1"/>
        <end position="31"/>
    </location>
</feature>
<proteinExistence type="predicted"/>
<dbReference type="Proteomes" id="UP000029452">
    <property type="component" value="Unassembled WGS sequence"/>
</dbReference>
<sequence length="66" mass="7810">MGYREPEKKEKTEEGNTRERTTKALKESTLAERYRPGKRKKQFLFPANLHAIRLCSNFVRSDRVVL</sequence>
<evidence type="ECO:0000313" key="2">
    <source>
        <dbReference type="EMBL" id="KGA92561.1"/>
    </source>
</evidence>
<dbReference type="AlphaFoldDB" id="A0A094YHB5"/>
<accession>A0A094YHB5</accession>
<comment type="caution">
    <text evidence="2">The sequence shown here is derived from an EMBL/GenBank/DDBJ whole genome shotgun (WGS) entry which is preliminary data.</text>
</comment>
<organism evidence="2 3">
    <name type="scientific">Leptospirillum ferriphilum</name>
    <dbReference type="NCBI Taxonomy" id="178606"/>
    <lineage>
        <taxon>Bacteria</taxon>
        <taxon>Pseudomonadati</taxon>
        <taxon>Nitrospirota</taxon>
        <taxon>Nitrospiria</taxon>
        <taxon>Nitrospirales</taxon>
        <taxon>Nitrospiraceae</taxon>
        <taxon>Leptospirillum</taxon>
    </lineage>
</organism>
<evidence type="ECO:0000256" key="1">
    <source>
        <dbReference type="SAM" id="MobiDB-lite"/>
    </source>
</evidence>
<dbReference type="PATRIC" id="fig|178606.4.peg.2691"/>
<reference evidence="2 3" key="1">
    <citation type="submission" date="2014-06" db="EMBL/GenBank/DDBJ databases">
        <title>Draft genome sequence of iron oxidizing acidophile Leptospirillum ferriphilum DSM14647.</title>
        <authorList>
            <person name="Cardenas J.P."/>
            <person name="Lazcano M."/>
            <person name="Ossandon F.J."/>
            <person name="Corbett M."/>
            <person name="Holmes D.S."/>
            <person name="Watkin E."/>
        </authorList>
    </citation>
    <scope>NUCLEOTIDE SEQUENCE [LARGE SCALE GENOMIC DNA]</scope>
    <source>
        <strain evidence="2 3">DSM 14647</strain>
    </source>
</reference>
<gene>
    <name evidence="2" type="ORF">LptCag_0013</name>
</gene>
<evidence type="ECO:0000313" key="3">
    <source>
        <dbReference type="Proteomes" id="UP000029452"/>
    </source>
</evidence>